<evidence type="ECO:0000313" key="2">
    <source>
        <dbReference type="EMBL" id="KAJ5392671.1"/>
    </source>
</evidence>
<gene>
    <name evidence="2" type="ORF">N7509_008161</name>
</gene>
<dbReference type="SUPFAM" id="SSF48403">
    <property type="entry name" value="Ankyrin repeat"/>
    <property type="match status" value="1"/>
</dbReference>
<dbReference type="OrthoDB" id="426293at2759"/>
<dbReference type="GeneID" id="81371778"/>
<name>A0A9W9W0G4_9EURO</name>
<protein>
    <submittedName>
        <fullName evidence="2">Ankyrin repeat protein</fullName>
    </submittedName>
</protein>
<comment type="caution">
    <text evidence="2">The sequence shown here is derived from an EMBL/GenBank/DDBJ whole genome shotgun (WGS) entry which is preliminary data.</text>
</comment>
<dbReference type="RefSeq" id="XP_056488349.1">
    <property type="nucleotide sequence ID" value="XM_056632798.1"/>
</dbReference>
<dbReference type="PROSITE" id="PS50088">
    <property type="entry name" value="ANK_REPEAT"/>
    <property type="match status" value="1"/>
</dbReference>
<dbReference type="EMBL" id="JAPZBU010000008">
    <property type="protein sequence ID" value="KAJ5392671.1"/>
    <property type="molecule type" value="Genomic_DNA"/>
</dbReference>
<dbReference type="InterPro" id="IPR036770">
    <property type="entry name" value="Ankyrin_rpt-contain_sf"/>
</dbReference>
<dbReference type="Pfam" id="PF12796">
    <property type="entry name" value="Ank_2"/>
    <property type="match status" value="1"/>
</dbReference>
<dbReference type="InterPro" id="IPR002110">
    <property type="entry name" value="Ankyrin_rpt"/>
</dbReference>
<keyword evidence="1" id="KW-0040">ANK repeat</keyword>
<sequence length="102" mass="11725">MNQTPSIAAVIRRYCGRREMDMKQRAIVGGTEWGQIPLLWAARNGHNMIVKRLLVKNVNLELKDKIYGQTLLSWAVYNRHEGTVKLLLSTDINLKSKDKLFS</sequence>
<proteinExistence type="predicted"/>
<evidence type="ECO:0000256" key="1">
    <source>
        <dbReference type="PROSITE-ProRule" id="PRU00023"/>
    </source>
</evidence>
<dbReference type="Proteomes" id="UP001147747">
    <property type="component" value="Unassembled WGS sequence"/>
</dbReference>
<dbReference type="Gene3D" id="1.25.40.20">
    <property type="entry name" value="Ankyrin repeat-containing domain"/>
    <property type="match status" value="1"/>
</dbReference>
<reference evidence="2" key="1">
    <citation type="submission" date="2022-12" db="EMBL/GenBank/DDBJ databases">
        <authorList>
            <person name="Petersen C."/>
        </authorList>
    </citation>
    <scope>NUCLEOTIDE SEQUENCE</scope>
    <source>
        <strain evidence="2">IBT 29677</strain>
    </source>
</reference>
<reference evidence="2" key="2">
    <citation type="journal article" date="2023" name="IMA Fungus">
        <title>Comparative genomic study of the Penicillium genus elucidates a diverse pangenome and 15 lateral gene transfer events.</title>
        <authorList>
            <person name="Petersen C."/>
            <person name="Sorensen T."/>
            <person name="Nielsen M.R."/>
            <person name="Sondergaard T.E."/>
            <person name="Sorensen J.L."/>
            <person name="Fitzpatrick D.A."/>
            <person name="Frisvad J.C."/>
            <person name="Nielsen K.L."/>
        </authorList>
    </citation>
    <scope>NUCLEOTIDE SEQUENCE</scope>
    <source>
        <strain evidence="2">IBT 29677</strain>
    </source>
</reference>
<accession>A0A9W9W0G4</accession>
<dbReference type="AlphaFoldDB" id="A0A9W9W0G4"/>
<organism evidence="2 3">
    <name type="scientific">Penicillium cosmopolitanum</name>
    <dbReference type="NCBI Taxonomy" id="1131564"/>
    <lineage>
        <taxon>Eukaryota</taxon>
        <taxon>Fungi</taxon>
        <taxon>Dikarya</taxon>
        <taxon>Ascomycota</taxon>
        <taxon>Pezizomycotina</taxon>
        <taxon>Eurotiomycetes</taxon>
        <taxon>Eurotiomycetidae</taxon>
        <taxon>Eurotiales</taxon>
        <taxon>Aspergillaceae</taxon>
        <taxon>Penicillium</taxon>
    </lineage>
</organism>
<dbReference type="SMART" id="SM00248">
    <property type="entry name" value="ANK"/>
    <property type="match status" value="2"/>
</dbReference>
<keyword evidence="3" id="KW-1185">Reference proteome</keyword>
<evidence type="ECO:0000313" key="3">
    <source>
        <dbReference type="Proteomes" id="UP001147747"/>
    </source>
</evidence>
<feature type="repeat" description="ANK" evidence="1">
    <location>
        <begin position="33"/>
        <end position="65"/>
    </location>
</feature>